<evidence type="ECO:0000256" key="1">
    <source>
        <dbReference type="ARBA" id="ARBA00004141"/>
    </source>
</evidence>
<dbReference type="InterPro" id="IPR013525">
    <property type="entry name" value="ABC2_TM"/>
</dbReference>
<evidence type="ECO:0000256" key="5">
    <source>
        <dbReference type="SAM" id="Phobius"/>
    </source>
</evidence>
<feature type="transmembrane region" description="Helical" evidence="5">
    <location>
        <begin position="242"/>
        <end position="263"/>
    </location>
</feature>
<evidence type="ECO:0000313" key="8">
    <source>
        <dbReference type="Proteomes" id="UP001595921"/>
    </source>
</evidence>
<feature type="transmembrane region" description="Helical" evidence="5">
    <location>
        <begin position="70"/>
        <end position="91"/>
    </location>
</feature>
<dbReference type="PANTHER" id="PTHR43332:SF2">
    <property type="entry name" value="INNER MEMBRANE TRANSPORT PERMEASE YADH"/>
    <property type="match status" value="1"/>
</dbReference>
<feature type="domain" description="ABC transmembrane type-2" evidence="6">
    <location>
        <begin position="33"/>
        <end position="266"/>
    </location>
</feature>
<dbReference type="PRINTS" id="PR00164">
    <property type="entry name" value="ABC2TRNSPORT"/>
</dbReference>
<dbReference type="AlphaFoldDB" id="A0ABD5PAB7"/>
<proteinExistence type="predicted"/>
<dbReference type="InterPro" id="IPR047817">
    <property type="entry name" value="ABC2_TM_bact-type"/>
</dbReference>
<dbReference type="PANTHER" id="PTHR43332">
    <property type="entry name" value="INNER MEMBRANE TRANSPORT PERMEASE YADH-RELATED"/>
    <property type="match status" value="1"/>
</dbReference>
<comment type="caution">
    <text evidence="7">The sequence shown here is derived from an EMBL/GenBank/DDBJ whole genome shotgun (WGS) entry which is preliminary data.</text>
</comment>
<evidence type="ECO:0000256" key="4">
    <source>
        <dbReference type="ARBA" id="ARBA00023136"/>
    </source>
</evidence>
<dbReference type="Pfam" id="PF01061">
    <property type="entry name" value="ABC2_membrane"/>
    <property type="match status" value="1"/>
</dbReference>
<keyword evidence="2 5" id="KW-0812">Transmembrane</keyword>
<feature type="transmembrane region" description="Helical" evidence="5">
    <location>
        <begin position="191"/>
        <end position="207"/>
    </location>
</feature>
<keyword evidence="3 5" id="KW-1133">Transmembrane helix</keyword>
<organism evidence="7 8">
    <name type="scientific">Halobium salinum</name>
    <dbReference type="NCBI Taxonomy" id="1364940"/>
    <lineage>
        <taxon>Archaea</taxon>
        <taxon>Methanobacteriati</taxon>
        <taxon>Methanobacteriota</taxon>
        <taxon>Stenosarchaea group</taxon>
        <taxon>Halobacteria</taxon>
        <taxon>Halobacteriales</taxon>
        <taxon>Haloferacaceae</taxon>
        <taxon>Halobium</taxon>
    </lineage>
</organism>
<name>A0ABD5PAB7_9EURY</name>
<evidence type="ECO:0000256" key="2">
    <source>
        <dbReference type="ARBA" id="ARBA00022692"/>
    </source>
</evidence>
<dbReference type="RefSeq" id="WP_267622052.1">
    <property type="nucleotide sequence ID" value="NZ_JAODIW010000006.1"/>
</dbReference>
<dbReference type="InterPro" id="IPR052522">
    <property type="entry name" value="ABC-2_transport_permease"/>
</dbReference>
<feature type="transmembrane region" description="Helical" evidence="5">
    <location>
        <begin position="39"/>
        <end position="58"/>
    </location>
</feature>
<dbReference type="EMBL" id="JBHSDS010000003">
    <property type="protein sequence ID" value="MFC4357640.1"/>
    <property type="molecule type" value="Genomic_DNA"/>
</dbReference>
<keyword evidence="4 5" id="KW-0472">Membrane</keyword>
<dbReference type="Proteomes" id="UP001595921">
    <property type="component" value="Unassembled WGS sequence"/>
</dbReference>
<dbReference type="PIRSF" id="PIRSF006648">
    <property type="entry name" value="DrrB"/>
    <property type="match status" value="1"/>
</dbReference>
<feature type="transmembrane region" description="Helical" evidence="5">
    <location>
        <begin position="121"/>
        <end position="148"/>
    </location>
</feature>
<dbReference type="InterPro" id="IPR000412">
    <property type="entry name" value="ABC_2_transport"/>
</dbReference>
<comment type="subcellular location">
    <subcellularLocation>
        <location evidence="1">Membrane</location>
        <topology evidence="1">Multi-pass membrane protein</topology>
    </subcellularLocation>
</comment>
<evidence type="ECO:0000256" key="3">
    <source>
        <dbReference type="ARBA" id="ARBA00022989"/>
    </source>
</evidence>
<feature type="transmembrane region" description="Helical" evidence="5">
    <location>
        <begin position="154"/>
        <end position="179"/>
    </location>
</feature>
<evidence type="ECO:0000313" key="7">
    <source>
        <dbReference type="EMBL" id="MFC4357640.1"/>
    </source>
</evidence>
<dbReference type="PROSITE" id="PS51012">
    <property type="entry name" value="ABC_TM2"/>
    <property type="match status" value="1"/>
</dbReference>
<evidence type="ECO:0000259" key="6">
    <source>
        <dbReference type="PROSITE" id="PS51012"/>
    </source>
</evidence>
<keyword evidence="8" id="KW-1185">Reference proteome</keyword>
<protein>
    <submittedName>
        <fullName evidence="7">ABC transporter permease</fullName>
    </submittedName>
</protein>
<accession>A0ABD5PAB7</accession>
<dbReference type="GO" id="GO:0016020">
    <property type="term" value="C:membrane"/>
    <property type="evidence" value="ECO:0007669"/>
    <property type="project" value="UniProtKB-SubCell"/>
</dbReference>
<gene>
    <name evidence="7" type="ORF">ACFO0N_06715</name>
</gene>
<reference evidence="7 8" key="1">
    <citation type="journal article" date="2019" name="Int. J. Syst. Evol. Microbiol.">
        <title>The Global Catalogue of Microorganisms (GCM) 10K type strain sequencing project: providing services to taxonomists for standard genome sequencing and annotation.</title>
        <authorList>
            <consortium name="The Broad Institute Genomics Platform"/>
            <consortium name="The Broad Institute Genome Sequencing Center for Infectious Disease"/>
            <person name="Wu L."/>
            <person name="Ma J."/>
        </authorList>
    </citation>
    <scope>NUCLEOTIDE SEQUENCE [LARGE SCALE GENOMIC DNA]</scope>
    <source>
        <strain evidence="7 8">CGMCC 1.12553</strain>
    </source>
</reference>
<sequence>MSAESSTSGRSGLAAALVGFRTLARREILRFLRRPKNTFVPPFVTNVLYFSVFGVILGDRVGGVAVDGQTVPYIVFILPGLVVLGAIANAFENASFSIFHGRWNHYIEETLTSPMSYGRMVAAYVTAGVVRGLTVGALIAVIGAFFTPVGVANLLYLVAFALVITLLFSAFGVVGGLWADDWDNLTMMNQFIVRPLVFFGGIFYAISDLPSPYYELSLLNPMVYMVNGVRHGFLGVSEVDPFTSLLVLSGLTVAVLVLDAYLFRKGYGLTD</sequence>